<dbReference type="PROSITE" id="PS50893">
    <property type="entry name" value="ABC_TRANSPORTER_2"/>
    <property type="match status" value="1"/>
</dbReference>
<dbReference type="GO" id="GO:0005524">
    <property type="term" value="F:ATP binding"/>
    <property type="evidence" value="ECO:0007669"/>
    <property type="project" value="UniProtKB-KW"/>
</dbReference>
<feature type="domain" description="ABC transporter" evidence="4">
    <location>
        <begin position="19"/>
        <end position="250"/>
    </location>
</feature>
<dbReference type="InterPro" id="IPR003593">
    <property type="entry name" value="AAA+_ATPase"/>
</dbReference>
<dbReference type="InterPro" id="IPR003439">
    <property type="entry name" value="ABC_transporter-like_ATP-bd"/>
</dbReference>
<gene>
    <name evidence="5" type="ORF">SAMN05216219_0638</name>
</gene>
<evidence type="ECO:0000256" key="1">
    <source>
        <dbReference type="ARBA" id="ARBA00022448"/>
    </source>
</evidence>
<evidence type="ECO:0000256" key="3">
    <source>
        <dbReference type="ARBA" id="ARBA00022840"/>
    </source>
</evidence>
<dbReference type="SUPFAM" id="SSF52540">
    <property type="entry name" value="P-loop containing nucleoside triphosphate hydrolases"/>
    <property type="match status" value="1"/>
</dbReference>
<evidence type="ECO:0000313" key="5">
    <source>
        <dbReference type="EMBL" id="SFN43590.1"/>
    </source>
</evidence>
<dbReference type="InterPro" id="IPR027417">
    <property type="entry name" value="P-loop_NTPase"/>
</dbReference>
<organism evidence="5 6">
    <name type="scientific">Mycetocola miduiensis</name>
    <dbReference type="NCBI Taxonomy" id="995034"/>
    <lineage>
        <taxon>Bacteria</taxon>
        <taxon>Bacillati</taxon>
        <taxon>Actinomycetota</taxon>
        <taxon>Actinomycetes</taxon>
        <taxon>Micrococcales</taxon>
        <taxon>Microbacteriaceae</taxon>
        <taxon>Mycetocola</taxon>
    </lineage>
</organism>
<name>A0A1I4Z114_9MICO</name>
<keyword evidence="2" id="KW-0547">Nucleotide-binding</keyword>
<dbReference type="InterPro" id="IPR017871">
    <property type="entry name" value="ABC_transporter-like_CS"/>
</dbReference>
<sequence length="272" mass="29997">MLPNRTVRETKETKMISHLNVENLEIRYNVNAAEPAITGVNLEIKQGEFVTVIGPSGCGKSTLLHAMGGMLSPSSGGIYLDGIEMARPDPRQAAFVFQDYSLFPWKKVVDNVAMGLRFAGEDKKVALEKARAELGFVGLADKADKYPGELSGGMQQRVAVARALALKPKFLLMDEPFGALDEQTRRSLGQELTQILHDAGQSVVLITHSLEEAIFWADRIVVMKAGPGEISKEIVVDEPWPRSLEFMTTARFDDLRAELFHRIQPTTASEAK</sequence>
<proteinExistence type="predicted"/>
<evidence type="ECO:0000313" key="6">
    <source>
        <dbReference type="Proteomes" id="UP000198867"/>
    </source>
</evidence>
<accession>A0A1I4Z114</accession>
<protein>
    <submittedName>
        <fullName evidence="5">NitT/TauT family transport system ATP-binding protein</fullName>
    </submittedName>
</protein>
<evidence type="ECO:0000259" key="4">
    <source>
        <dbReference type="PROSITE" id="PS50893"/>
    </source>
</evidence>
<keyword evidence="6" id="KW-1185">Reference proteome</keyword>
<dbReference type="PROSITE" id="PS00211">
    <property type="entry name" value="ABC_TRANSPORTER_1"/>
    <property type="match status" value="1"/>
</dbReference>
<dbReference type="STRING" id="995034.SAMN05216219_0638"/>
<dbReference type="SMART" id="SM00382">
    <property type="entry name" value="AAA"/>
    <property type="match status" value="1"/>
</dbReference>
<dbReference type="Proteomes" id="UP000198867">
    <property type="component" value="Unassembled WGS sequence"/>
</dbReference>
<evidence type="ECO:0000256" key="2">
    <source>
        <dbReference type="ARBA" id="ARBA00022741"/>
    </source>
</evidence>
<dbReference type="AlphaFoldDB" id="A0A1I4Z114"/>
<keyword evidence="3 5" id="KW-0067">ATP-binding</keyword>
<dbReference type="Gene3D" id="3.40.50.300">
    <property type="entry name" value="P-loop containing nucleotide triphosphate hydrolases"/>
    <property type="match status" value="1"/>
</dbReference>
<dbReference type="GO" id="GO:0016887">
    <property type="term" value="F:ATP hydrolysis activity"/>
    <property type="evidence" value="ECO:0007669"/>
    <property type="project" value="InterPro"/>
</dbReference>
<dbReference type="InterPro" id="IPR050166">
    <property type="entry name" value="ABC_transporter_ATP-bind"/>
</dbReference>
<dbReference type="CDD" id="cd03293">
    <property type="entry name" value="ABC_NrtD_SsuB_transporters"/>
    <property type="match status" value="1"/>
</dbReference>
<keyword evidence="1" id="KW-0813">Transport</keyword>
<reference evidence="6" key="1">
    <citation type="submission" date="2016-10" db="EMBL/GenBank/DDBJ databases">
        <authorList>
            <person name="Varghese N."/>
            <person name="Submissions S."/>
        </authorList>
    </citation>
    <scope>NUCLEOTIDE SEQUENCE [LARGE SCALE GENOMIC DNA]</scope>
    <source>
        <strain evidence="6">CGMCC 1.11101</strain>
    </source>
</reference>
<dbReference type="PANTHER" id="PTHR42788:SF13">
    <property type="entry name" value="ALIPHATIC SULFONATES IMPORT ATP-BINDING PROTEIN SSUB"/>
    <property type="match status" value="1"/>
</dbReference>
<dbReference type="Pfam" id="PF00005">
    <property type="entry name" value="ABC_tran"/>
    <property type="match status" value="1"/>
</dbReference>
<dbReference type="PANTHER" id="PTHR42788">
    <property type="entry name" value="TAURINE IMPORT ATP-BINDING PROTEIN-RELATED"/>
    <property type="match status" value="1"/>
</dbReference>
<dbReference type="EMBL" id="FOVM01000001">
    <property type="protein sequence ID" value="SFN43590.1"/>
    <property type="molecule type" value="Genomic_DNA"/>
</dbReference>